<evidence type="ECO:0000259" key="2">
    <source>
        <dbReference type="Pfam" id="PF14111"/>
    </source>
</evidence>
<dbReference type="InterPro" id="IPR040256">
    <property type="entry name" value="At4g02000-like"/>
</dbReference>
<keyword evidence="4" id="KW-1185">Reference proteome</keyword>
<evidence type="ECO:0000313" key="4">
    <source>
        <dbReference type="Proteomes" id="UP001151760"/>
    </source>
</evidence>
<organism evidence="3 4">
    <name type="scientific">Tanacetum coccineum</name>
    <dbReference type="NCBI Taxonomy" id="301880"/>
    <lineage>
        <taxon>Eukaryota</taxon>
        <taxon>Viridiplantae</taxon>
        <taxon>Streptophyta</taxon>
        <taxon>Embryophyta</taxon>
        <taxon>Tracheophyta</taxon>
        <taxon>Spermatophyta</taxon>
        <taxon>Magnoliopsida</taxon>
        <taxon>eudicotyledons</taxon>
        <taxon>Gunneridae</taxon>
        <taxon>Pentapetalae</taxon>
        <taxon>asterids</taxon>
        <taxon>campanulids</taxon>
        <taxon>Asterales</taxon>
        <taxon>Asteraceae</taxon>
        <taxon>Asteroideae</taxon>
        <taxon>Anthemideae</taxon>
        <taxon>Anthemidinae</taxon>
        <taxon>Tanacetum</taxon>
    </lineage>
</organism>
<feature type="compositionally biased region" description="Polar residues" evidence="1">
    <location>
        <begin position="36"/>
        <end position="54"/>
    </location>
</feature>
<evidence type="ECO:0000313" key="3">
    <source>
        <dbReference type="EMBL" id="GJT35870.1"/>
    </source>
</evidence>
<feature type="region of interest" description="Disordered" evidence="1">
    <location>
        <begin position="36"/>
        <end position="55"/>
    </location>
</feature>
<keyword evidence="3" id="KW-0695">RNA-directed DNA polymerase</keyword>
<dbReference type="EMBL" id="BQNB010015087">
    <property type="protein sequence ID" value="GJT35870.1"/>
    <property type="molecule type" value="Genomic_DNA"/>
</dbReference>
<protein>
    <submittedName>
        <fullName evidence="3">Reverse transcriptase domain-containing protein</fullName>
    </submittedName>
</protein>
<accession>A0ABQ5D9D9</accession>
<dbReference type="InterPro" id="IPR025558">
    <property type="entry name" value="DUF4283"/>
</dbReference>
<keyword evidence="3" id="KW-0808">Transferase</keyword>
<evidence type="ECO:0000256" key="1">
    <source>
        <dbReference type="SAM" id="MobiDB-lite"/>
    </source>
</evidence>
<comment type="caution">
    <text evidence="3">The sequence shown here is derived from an EMBL/GenBank/DDBJ whole genome shotgun (WGS) entry which is preliminary data.</text>
</comment>
<reference evidence="3" key="2">
    <citation type="submission" date="2022-01" db="EMBL/GenBank/DDBJ databases">
        <authorList>
            <person name="Yamashiro T."/>
            <person name="Shiraishi A."/>
            <person name="Satake H."/>
            <person name="Nakayama K."/>
        </authorList>
    </citation>
    <scope>NUCLEOTIDE SEQUENCE</scope>
</reference>
<dbReference type="GO" id="GO:0003964">
    <property type="term" value="F:RNA-directed DNA polymerase activity"/>
    <property type="evidence" value="ECO:0007669"/>
    <property type="project" value="UniProtKB-KW"/>
</dbReference>
<feature type="region of interest" description="Disordered" evidence="1">
    <location>
        <begin position="447"/>
        <end position="478"/>
    </location>
</feature>
<proteinExistence type="predicted"/>
<keyword evidence="3" id="KW-0548">Nucleotidyltransferase</keyword>
<dbReference type="PANTHER" id="PTHR31286:SF99">
    <property type="entry name" value="DUF4283 DOMAIN-CONTAINING PROTEIN"/>
    <property type="match status" value="1"/>
</dbReference>
<dbReference type="PANTHER" id="PTHR31286">
    <property type="entry name" value="GLYCINE-RICH CELL WALL STRUCTURAL PROTEIN 1.8-LIKE"/>
    <property type="match status" value="1"/>
</dbReference>
<dbReference type="Pfam" id="PF14111">
    <property type="entry name" value="DUF4283"/>
    <property type="match status" value="1"/>
</dbReference>
<sequence length="498" mass="56794">MDDTTKLFKSLRVNVNNLTDKIQRIEKILMAKRNVSSKSTMEMTEGQNHDQISPRNEEDLDADKHEWDAFVKNHSHVVDGESEASVVVNSKSGGVNTEESPSMKFSMSHDISIRVYEIDTTDIDEEECDKKINFRPLVNEEKVKNSNFVLPRDAIDKVKSKFENSLVYYFIGNSLAFQIVQNYVMNTWSKFGFEKVMNNDDGIFLFKFADSTGTEQVLDRGPWLIRNKWTPSLPLKKDVVSTVPIWVKMHKVPPVAYSKDGLSLIATQIGKPVMLDSYTICMCGDAWGRIIFARALIEVSSDSDLKKEVIMAVPNEDETTYTREVISVESEWQPRRYADCKKFGHSFDRCPKTIKDHVVSINKDSDGFMEVKKKKHKDGRTDFQPRSRQFKGTRLVNPNPNLQWQKKGTTMRGAEKDSMVKNKVNGPSTSNSFDVLNTLDVEDKCGTSGSKSNIAEEQEAIPKVSQLNEHVESEDEVDEFIFPEGDKFDIRLKGRVRI</sequence>
<gene>
    <name evidence="3" type="ORF">Tco_0926289</name>
</gene>
<dbReference type="Proteomes" id="UP001151760">
    <property type="component" value="Unassembled WGS sequence"/>
</dbReference>
<reference evidence="3" key="1">
    <citation type="journal article" date="2022" name="Int. J. Mol. Sci.">
        <title>Draft Genome of Tanacetum Coccineum: Genomic Comparison of Closely Related Tanacetum-Family Plants.</title>
        <authorList>
            <person name="Yamashiro T."/>
            <person name="Shiraishi A."/>
            <person name="Nakayama K."/>
            <person name="Satake H."/>
        </authorList>
    </citation>
    <scope>NUCLEOTIDE SEQUENCE</scope>
</reference>
<name>A0ABQ5D9D9_9ASTR</name>
<feature type="domain" description="DUF4283" evidence="2">
    <location>
        <begin position="159"/>
        <end position="228"/>
    </location>
</feature>